<dbReference type="Pfam" id="PF14530">
    <property type="entry name" value="DUF4439"/>
    <property type="match status" value="1"/>
</dbReference>
<organism evidence="3 4">
    <name type="scientific">Enemella dayhoffiae</name>
    <dbReference type="NCBI Taxonomy" id="2016507"/>
    <lineage>
        <taxon>Bacteria</taxon>
        <taxon>Bacillati</taxon>
        <taxon>Actinomycetota</taxon>
        <taxon>Actinomycetes</taxon>
        <taxon>Propionibacteriales</taxon>
        <taxon>Propionibacteriaceae</taxon>
        <taxon>Enemella</taxon>
    </lineage>
</organism>
<evidence type="ECO:0000313" key="4">
    <source>
        <dbReference type="Proteomes" id="UP000216311"/>
    </source>
</evidence>
<comment type="caution">
    <text evidence="3">The sequence shown here is derived from an EMBL/GenBank/DDBJ whole genome shotgun (WGS) entry which is preliminary data.</text>
</comment>
<evidence type="ECO:0000313" key="3">
    <source>
        <dbReference type="EMBL" id="OYO23070.1"/>
    </source>
</evidence>
<dbReference type="InterPro" id="IPR029447">
    <property type="entry name" value="DUF4439"/>
</dbReference>
<keyword evidence="4" id="KW-1185">Reference proteome</keyword>
<gene>
    <name evidence="3" type="ORF">CGZ93_06295</name>
</gene>
<proteinExistence type="predicted"/>
<dbReference type="OrthoDB" id="3734323at2"/>
<name>A0A255H5W2_9ACTN</name>
<dbReference type="EMBL" id="NMVQ01000008">
    <property type="protein sequence ID" value="OYO23070.1"/>
    <property type="molecule type" value="Genomic_DNA"/>
</dbReference>
<sequence length="338" mass="35119">MSTTDRRGFLAVAGGSLLALTGCMVSDPRVVGGPSTPPPQPSPSPLPTIPGQQLAIGSESELAALCGQLNQSAAALGLPAGQGTIAGWLAAGHKAHLIALVGVRPNERPTAVPTPDARWSPRPMPTPSLRLPGDRAQAVRTITDLLGRCVGLYRESALASSGTTALLWGSLTAYAIGAGIALPGDPGRPAPPSTPNHPLAPMTEVEAPQQLLRQVHALVYGYQVAIAFLPRPEAQRATELLGARRTLRGDLTALIRGRGQTAPAAEAAYALPVQPRDAGTARELLARMEGAFAPFAGSWVAAATDPENRRLAQQTLEESVRVSLGWGGPLPIWPGWPL</sequence>
<accession>A0A255H5W2</accession>
<dbReference type="PROSITE" id="PS51257">
    <property type="entry name" value="PROKAR_LIPOPROTEIN"/>
    <property type="match status" value="1"/>
</dbReference>
<feature type="region of interest" description="Disordered" evidence="1">
    <location>
        <begin position="109"/>
        <end position="132"/>
    </location>
</feature>
<evidence type="ECO:0000259" key="2">
    <source>
        <dbReference type="Pfam" id="PF14530"/>
    </source>
</evidence>
<feature type="domain" description="DUF4439" evidence="2">
    <location>
        <begin position="209"/>
        <end position="335"/>
    </location>
</feature>
<dbReference type="AlphaFoldDB" id="A0A255H5W2"/>
<dbReference type="Gene3D" id="1.20.1260.10">
    <property type="match status" value="1"/>
</dbReference>
<dbReference type="RefSeq" id="WP_094363304.1">
    <property type="nucleotide sequence ID" value="NZ_NMVQ01000008.1"/>
</dbReference>
<dbReference type="InterPro" id="IPR012347">
    <property type="entry name" value="Ferritin-like"/>
</dbReference>
<dbReference type="SUPFAM" id="SSF47240">
    <property type="entry name" value="Ferritin-like"/>
    <property type="match status" value="1"/>
</dbReference>
<reference evidence="3 4" key="1">
    <citation type="submission" date="2017-07" db="EMBL/GenBank/DDBJ databases">
        <title>Draft whole genome sequences of clinical Proprionibacteriaceae strains.</title>
        <authorList>
            <person name="Bernier A.-M."/>
            <person name="Bernard K."/>
            <person name="Domingo M.-C."/>
        </authorList>
    </citation>
    <scope>NUCLEOTIDE SEQUENCE [LARGE SCALE GENOMIC DNA]</scope>
    <source>
        <strain evidence="3 4">NML 130396</strain>
    </source>
</reference>
<dbReference type="Proteomes" id="UP000216311">
    <property type="component" value="Unassembled WGS sequence"/>
</dbReference>
<dbReference type="InterPro" id="IPR009078">
    <property type="entry name" value="Ferritin-like_SF"/>
</dbReference>
<protein>
    <recommendedName>
        <fullName evidence="2">DUF4439 domain-containing protein</fullName>
    </recommendedName>
</protein>
<evidence type="ECO:0000256" key="1">
    <source>
        <dbReference type="SAM" id="MobiDB-lite"/>
    </source>
</evidence>